<evidence type="ECO:0000256" key="1">
    <source>
        <dbReference type="SAM" id="MobiDB-lite"/>
    </source>
</evidence>
<organism evidence="2 3">
    <name type="scientific">Lecanosticta acicola</name>
    <dbReference type="NCBI Taxonomy" id="111012"/>
    <lineage>
        <taxon>Eukaryota</taxon>
        <taxon>Fungi</taxon>
        <taxon>Dikarya</taxon>
        <taxon>Ascomycota</taxon>
        <taxon>Pezizomycotina</taxon>
        <taxon>Dothideomycetes</taxon>
        <taxon>Dothideomycetidae</taxon>
        <taxon>Mycosphaerellales</taxon>
        <taxon>Mycosphaerellaceae</taxon>
        <taxon>Lecanosticta</taxon>
    </lineage>
</organism>
<name>A0AAI9ECJ5_9PEZI</name>
<dbReference type="AlphaFoldDB" id="A0AAI9ECJ5"/>
<feature type="region of interest" description="Disordered" evidence="1">
    <location>
        <begin position="67"/>
        <end position="89"/>
    </location>
</feature>
<sequence>MEKKSHRGKKLSAVEFKKMLVGILACFYEDGESPNVERIGRFMNERYHVVEQRLRALKPEAKSLIEQAKQEKRPLAKRPKRRRNHTLRRPSVVQEIWDELQDSRAVAAQLQVQQSGSSEENRLIEVHQSLQVVDPAQLYKGQDLRS</sequence>
<reference evidence="2" key="1">
    <citation type="submission" date="2023-11" db="EMBL/GenBank/DDBJ databases">
        <authorList>
            <person name="Alioto T."/>
            <person name="Alioto T."/>
            <person name="Gomez Garrido J."/>
        </authorList>
    </citation>
    <scope>NUCLEOTIDE SEQUENCE</scope>
</reference>
<feature type="compositionally biased region" description="Basic residues" evidence="1">
    <location>
        <begin position="75"/>
        <end position="88"/>
    </location>
</feature>
<dbReference type="Proteomes" id="UP001296104">
    <property type="component" value="Unassembled WGS sequence"/>
</dbReference>
<comment type="caution">
    <text evidence="2">The sequence shown here is derived from an EMBL/GenBank/DDBJ whole genome shotgun (WGS) entry which is preliminary data.</text>
</comment>
<gene>
    <name evidence="2" type="ORF">LECACI_7A006456</name>
</gene>
<evidence type="ECO:0000313" key="2">
    <source>
        <dbReference type="EMBL" id="CAK4031298.1"/>
    </source>
</evidence>
<proteinExistence type="predicted"/>
<protein>
    <submittedName>
        <fullName evidence="2">Uncharacterized protein</fullName>
    </submittedName>
</protein>
<dbReference type="EMBL" id="CAVMBE010000046">
    <property type="protein sequence ID" value="CAK4031298.1"/>
    <property type="molecule type" value="Genomic_DNA"/>
</dbReference>
<evidence type="ECO:0000313" key="3">
    <source>
        <dbReference type="Proteomes" id="UP001296104"/>
    </source>
</evidence>
<accession>A0AAI9ECJ5</accession>
<keyword evidence="3" id="KW-1185">Reference proteome</keyword>